<keyword evidence="7 10" id="KW-0324">Glycolysis</keyword>
<feature type="binding site" evidence="10">
    <location>
        <position position="349"/>
    </location>
    <ligand>
        <name>(2R)-2-phosphoglycerate</name>
        <dbReference type="ChEBI" id="CHEBI:58289"/>
    </ligand>
</feature>
<proteinExistence type="inferred from homology"/>
<evidence type="ECO:0000256" key="3">
    <source>
        <dbReference type="ARBA" id="ARBA00012058"/>
    </source>
</evidence>
<feature type="binding site" evidence="10">
    <location>
        <position position="400"/>
    </location>
    <ligand>
        <name>(2R)-2-phosphoglycerate</name>
        <dbReference type="ChEBI" id="CHEBI:58289"/>
    </ligand>
</feature>
<dbReference type="Pfam" id="PF03952">
    <property type="entry name" value="Enolase_N"/>
    <property type="match status" value="1"/>
</dbReference>
<reference evidence="13 14" key="1">
    <citation type="journal article" date="2015" name="Microbes Environ.">
        <title>An Efficient Strategy Developed for Next-Generation Sequencing of Endosymbiont Genomes Performed Using Crude DNA Isolated from Host Tissues: A Case Study of Blattabacterium cuenoti Inhabiting the Fat Bodies of Cockroaches.</title>
        <authorList>
            <person name="Kinjo Y."/>
            <person name="Saitoh S."/>
            <person name="Tokuda G."/>
        </authorList>
    </citation>
    <scope>NUCLEOTIDE SEQUENCE [LARGE SCALE GENOMIC DNA]</scope>
    <source>
        <strain evidence="13 14">BPAY</strain>
    </source>
</reference>
<dbReference type="PRINTS" id="PR00148">
    <property type="entry name" value="ENOLASE"/>
</dbReference>
<evidence type="ECO:0000313" key="13">
    <source>
        <dbReference type="EMBL" id="BAR92109.1"/>
    </source>
</evidence>
<feature type="binding site" evidence="10">
    <location>
        <position position="297"/>
    </location>
    <ligand>
        <name>Mg(2+)</name>
        <dbReference type="ChEBI" id="CHEBI:18420"/>
    </ligand>
</feature>
<keyword evidence="6 10" id="KW-0460">Magnesium</keyword>
<dbReference type="NCBIfam" id="TIGR01060">
    <property type="entry name" value="eno"/>
    <property type="match status" value="1"/>
</dbReference>
<feature type="binding site" evidence="10">
    <location>
        <position position="243"/>
    </location>
    <ligand>
        <name>Mg(2+)</name>
        <dbReference type="ChEBI" id="CHEBI:18420"/>
    </ligand>
</feature>
<evidence type="ECO:0000256" key="2">
    <source>
        <dbReference type="ARBA" id="ARBA00009604"/>
    </source>
</evidence>
<evidence type="ECO:0000259" key="11">
    <source>
        <dbReference type="SMART" id="SM01192"/>
    </source>
</evidence>
<evidence type="ECO:0000256" key="7">
    <source>
        <dbReference type="ARBA" id="ARBA00023152"/>
    </source>
</evidence>
<dbReference type="InterPro" id="IPR020809">
    <property type="entry name" value="Enolase_CS"/>
</dbReference>
<comment type="subcellular location">
    <subcellularLocation>
        <location evidence="10">Cytoplasm</location>
    </subcellularLocation>
    <subcellularLocation>
        <location evidence="10">Secreted</location>
    </subcellularLocation>
    <subcellularLocation>
        <location evidence="10">Cell surface</location>
    </subcellularLocation>
    <text evidence="10">Fractions of enolase are present in both the cytoplasm and on the cell surface.</text>
</comment>
<dbReference type="Gene3D" id="3.30.390.10">
    <property type="entry name" value="Enolase-like, N-terminal domain"/>
    <property type="match status" value="1"/>
</dbReference>
<evidence type="ECO:0000256" key="1">
    <source>
        <dbReference type="ARBA" id="ARBA00005031"/>
    </source>
</evidence>
<comment type="pathway">
    <text evidence="1 10">Carbohydrate degradation; glycolysis; pyruvate from D-glyceraldehyde 3-phosphate: step 4/5.</text>
</comment>
<dbReference type="InterPro" id="IPR020811">
    <property type="entry name" value="Enolase_N"/>
</dbReference>
<evidence type="ECO:0000256" key="6">
    <source>
        <dbReference type="ARBA" id="ARBA00022842"/>
    </source>
</evidence>
<keyword evidence="10" id="KW-0479">Metal-binding</keyword>
<dbReference type="PROSITE" id="PS00164">
    <property type="entry name" value="ENOLASE"/>
    <property type="match status" value="1"/>
</dbReference>
<dbReference type="PANTHER" id="PTHR11902">
    <property type="entry name" value="ENOLASE"/>
    <property type="match status" value="1"/>
</dbReference>
<dbReference type="EC" id="4.2.1.11" evidence="3 10"/>
<protein>
    <recommendedName>
        <fullName evidence="4 10">Enolase</fullName>
        <ecNumber evidence="3 10">4.2.1.11</ecNumber>
    </recommendedName>
    <alternativeName>
        <fullName evidence="10">2-phospho-D-glycerate hydro-lyase</fullName>
    </alternativeName>
    <alternativeName>
        <fullName evidence="10">2-phosphoglycerate dehydratase</fullName>
    </alternativeName>
</protein>
<feature type="binding site" evidence="10">
    <location>
        <position position="324"/>
    </location>
    <ligand>
        <name>Mg(2+)</name>
        <dbReference type="ChEBI" id="CHEBI:18420"/>
    </ligand>
</feature>
<dbReference type="Proteomes" id="UP000217805">
    <property type="component" value="Chromosome"/>
</dbReference>
<evidence type="ECO:0000256" key="4">
    <source>
        <dbReference type="ARBA" id="ARBA00017068"/>
    </source>
</evidence>
<evidence type="ECO:0000256" key="8">
    <source>
        <dbReference type="ARBA" id="ARBA00023239"/>
    </source>
</evidence>
<dbReference type="SMART" id="SM01192">
    <property type="entry name" value="Enolase_C"/>
    <property type="match status" value="1"/>
</dbReference>
<dbReference type="SMART" id="SM01193">
    <property type="entry name" value="Enolase_N"/>
    <property type="match status" value="1"/>
</dbReference>
<dbReference type="CDD" id="cd03313">
    <property type="entry name" value="enolase"/>
    <property type="match status" value="1"/>
</dbReference>
<dbReference type="SFLD" id="SFLDF00002">
    <property type="entry name" value="enolase"/>
    <property type="match status" value="1"/>
</dbReference>
<feature type="binding site" evidence="10">
    <location>
        <position position="378"/>
    </location>
    <ligand>
        <name>(2R)-2-phosphoglycerate</name>
        <dbReference type="ChEBI" id="CHEBI:58289"/>
    </ligand>
</feature>
<comment type="catalytic activity">
    <reaction evidence="10">
        <text>(2R)-2-phosphoglycerate = phosphoenolpyruvate + H2O</text>
        <dbReference type="Rhea" id="RHEA:10164"/>
        <dbReference type="ChEBI" id="CHEBI:15377"/>
        <dbReference type="ChEBI" id="CHEBI:58289"/>
        <dbReference type="ChEBI" id="CHEBI:58702"/>
        <dbReference type="EC" id="4.2.1.11"/>
    </reaction>
</comment>
<dbReference type="InterPro" id="IPR020810">
    <property type="entry name" value="Enolase_C"/>
</dbReference>
<evidence type="ECO:0000256" key="9">
    <source>
        <dbReference type="ARBA" id="ARBA00045763"/>
    </source>
</evidence>
<comment type="similarity">
    <text evidence="2 10">Belongs to the enolase family.</text>
</comment>
<dbReference type="SUPFAM" id="SSF51604">
    <property type="entry name" value="Enolase C-terminal domain-like"/>
    <property type="match status" value="1"/>
</dbReference>
<comment type="cofactor">
    <cofactor evidence="10">
        <name>Mg(2+)</name>
        <dbReference type="ChEBI" id="CHEBI:18420"/>
    </cofactor>
    <text evidence="10">Binds a second Mg(2+) ion via substrate during catalysis.</text>
</comment>
<keyword evidence="5 10" id="KW-0964">Secreted</keyword>
<accession>A0ABN5V6C4</accession>
<dbReference type="HAMAP" id="MF_00318">
    <property type="entry name" value="Enolase"/>
    <property type="match status" value="1"/>
</dbReference>
<dbReference type="InterPro" id="IPR036849">
    <property type="entry name" value="Enolase-like_C_sf"/>
</dbReference>
<organism evidence="13 14">
    <name type="scientific">Blattabacterium cuenoti BPAY</name>
    <dbReference type="NCBI Taxonomy" id="1457031"/>
    <lineage>
        <taxon>Bacteria</taxon>
        <taxon>Pseudomonadati</taxon>
        <taxon>Bacteroidota</taxon>
        <taxon>Flavobacteriia</taxon>
        <taxon>Flavobacteriales</taxon>
        <taxon>Blattabacteriaceae</taxon>
        <taxon>Blattabacterium</taxon>
    </lineage>
</organism>
<sequence length="433" mass="48704">MSKIKNIQARQILDSRGNPTVEVDVITENNILGRASVPSGTSKGKYETFELRDNKENIFFGKGVLKAVQNVNDIITPELIGKPVLDQIYIDQLMLELDGTINKKRLGSNAILAVSLATAKAASNELNLPLYKYIGGIYTCLLPIPLINIVNGGKHSNASSIVFQEFMIVPIKANSFVEAIQMGHKVFYHLKNILDKKGFSTSVGDEGGFSPNFNGIEDALDHILEAIHIANYVPYDQIAIAIDCAASEFYKNHKYDYSHFEKFEKSENETKNLIKSREEHIRYLSYLVRKYPIISIEDGMDQNDWEGWKLLTHEIGDKIQLVGDDLFVTQAKKLNEGIEKKVANSILIKVNQVGTLTETIETINIAKKNKYKNIISHRSGDTEDSFIADLSVAFNIEQIKTGSLCRSERISKYNQLLRIENALGKYSSYSKWN</sequence>
<evidence type="ECO:0000313" key="14">
    <source>
        <dbReference type="Proteomes" id="UP000217805"/>
    </source>
</evidence>
<comment type="function">
    <text evidence="9 10">Catalyzes the reversible conversion of 2-phosphoglycerate (2-PG) into phosphoenolpyruvate (PEP). It is essential for the degradation of carbohydrates via glycolysis.</text>
</comment>
<feature type="domain" description="Enolase N-terminal" evidence="12">
    <location>
        <begin position="4"/>
        <end position="134"/>
    </location>
</feature>
<dbReference type="InterPro" id="IPR029017">
    <property type="entry name" value="Enolase-like_N"/>
</dbReference>
<dbReference type="SFLD" id="SFLDS00001">
    <property type="entry name" value="Enolase"/>
    <property type="match status" value="1"/>
</dbReference>
<name>A0ABN5V6C4_9FLAO</name>
<evidence type="ECO:0000256" key="5">
    <source>
        <dbReference type="ARBA" id="ARBA00022525"/>
    </source>
</evidence>
<dbReference type="RefSeq" id="WP_096378252.1">
    <property type="nucleotide sequence ID" value="NZ_AP014609.1"/>
</dbReference>
<feature type="active site" description="Proton acceptor" evidence="10">
    <location>
        <position position="349"/>
    </location>
</feature>
<dbReference type="PIRSF" id="PIRSF001400">
    <property type="entry name" value="Enolase"/>
    <property type="match status" value="1"/>
</dbReference>
<dbReference type="Gene3D" id="3.20.20.120">
    <property type="entry name" value="Enolase-like C-terminal domain"/>
    <property type="match status" value="1"/>
</dbReference>
<dbReference type="EMBL" id="AP014609">
    <property type="protein sequence ID" value="BAR92109.1"/>
    <property type="molecule type" value="Genomic_DNA"/>
</dbReference>
<evidence type="ECO:0000259" key="12">
    <source>
        <dbReference type="SMART" id="SM01193"/>
    </source>
</evidence>
<dbReference type="InterPro" id="IPR000941">
    <property type="entry name" value="Enolase"/>
</dbReference>
<feature type="domain" description="Enolase C-terminal TIM barrel" evidence="11">
    <location>
        <begin position="139"/>
        <end position="433"/>
    </location>
</feature>
<keyword evidence="8 10" id="KW-0456">Lyase</keyword>
<dbReference type="SUPFAM" id="SSF54826">
    <property type="entry name" value="Enolase N-terminal domain-like"/>
    <property type="match status" value="1"/>
</dbReference>
<feature type="active site" description="Proton donor" evidence="10">
    <location>
        <position position="206"/>
    </location>
</feature>
<feature type="binding site" evidence="10">
    <location>
        <position position="379"/>
    </location>
    <ligand>
        <name>(2R)-2-phosphoglycerate</name>
        <dbReference type="ChEBI" id="CHEBI:58289"/>
    </ligand>
</feature>
<evidence type="ECO:0000256" key="10">
    <source>
        <dbReference type="HAMAP-Rule" id="MF_00318"/>
    </source>
</evidence>
<gene>
    <name evidence="10 13" type="primary">eno</name>
    <name evidence="13" type="ORF">BPAY_376</name>
</gene>
<dbReference type="SFLD" id="SFLDG00178">
    <property type="entry name" value="enolase"/>
    <property type="match status" value="1"/>
</dbReference>
<dbReference type="PANTHER" id="PTHR11902:SF1">
    <property type="entry name" value="ENOLASE"/>
    <property type="match status" value="1"/>
</dbReference>
<feature type="binding site" evidence="10">
    <location>
        <position position="164"/>
    </location>
    <ligand>
        <name>(2R)-2-phosphoglycerate</name>
        <dbReference type="ChEBI" id="CHEBI:58289"/>
    </ligand>
</feature>
<dbReference type="Pfam" id="PF00113">
    <property type="entry name" value="Enolase_C"/>
    <property type="match status" value="1"/>
</dbReference>
<keyword evidence="14" id="KW-1185">Reference proteome</keyword>
<keyword evidence="10" id="KW-0963">Cytoplasm</keyword>